<proteinExistence type="inferred from homology"/>
<dbReference type="PANTHER" id="PTHR23321">
    <property type="entry name" value="RIBOSOMAL PROTEIN S15, BACTERIAL AND ORGANELLAR"/>
    <property type="match status" value="1"/>
</dbReference>
<sequence>MELITTKEAVSIIGCTFKKFEKYLSKRVITPNKKVSGRNYFDKAVVKSFVPPPKRKPQKRKVSSATKKSQLQEVIEKWQVHKADTNSADVQIGIHTEKITQIELEMKNYSREDSEFSNLRKQLVKHVVERRRLLNYLEKTNYSRFRRAVERIYPRKVA</sequence>
<gene>
    <name evidence="5" type="ORF">BECKSD772F_GA0070984_11727</name>
</gene>
<dbReference type="GO" id="GO:0005737">
    <property type="term" value="C:cytoplasm"/>
    <property type="evidence" value="ECO:0007669"/>
    <property type="project" value="UniProtKB-ARBA"/>
</dbReference>
<dbReference type="InterPro" id="IPR009068">
    <property type="entry name" value="uS15_NS1_RNA-bd_sf"/>
</dbReference>
<dbReference type="SUPFAM" id="SSF47060">
    <property type="entry name" value="S15/NS1 RNA-binding domain"/>
    <property type="match status" value="1"/>
</dbReference>
<protein>
    <recommendedName>
        <fullName evidence="3">30S ribosomal protein S15</fullName>
    </recommendedName>
</protein>
<accession>A0A450YRN5</accession>
<keyword evidence="2 4" id="KW-0687">Ribonucleoprotein</keyword>
<dbReference type="EMBL" id="CAADFR010000172">
    <property type="protein sequence ID" value="VFK44214.1"/>
    <property type="molecule type" value="Genomic_DNA"/>
</dbReference>
<dbReference type="Gene3D" id="1.10.287.10">
    <property type="entry name" value="S15/NS1, RNA-binding"/>
    <property type="match status" value="1"/>
</dbReference>
<evidence type="ECO:0000256" key="3">
    <source>
        <dbReference type="ARBA" id="ARBA00035313"/>
    </source>
</evidence>
<dbReference type="SMART" id="SM01387">
    <property type="entry name" value="Ribosomal_S15"/>
    <property type="match status" value="1"/>
</dbReference>
<dbReference type="PANTHER" id="PTHR23321:SF26">
    <property type="entry name" value="SMALL RIBOSOMAL SUBUNIT PROTEIN US15M"/>
    <property type="match status" value="1"/>
</dbReference>
<dbReference type="AlphaFoldDB" id="A0A450YRN5"/>
<dbReference type="GO" id="GO:0006412">
    <property type="term" value="P:translation"/>
    <property type="evidence" value="ECO:0007669"/>
    <property type="project" value="InterPro"/>
</dbReference>
<keyword evidence="1 4" id="KW-0689">Ribosomal protein</keyword>
<evidence type="ECO:0000256" key="2">
    <source>
        <dbReference type="ARBA" id="ARBA00023274"/>
    </source>
</evidence>
<name>A0A450YRN5_9GAMM</name>
<organism evidence="5">
    <name type="scientific">Candidatus Kentrum sp. SD</name>
    <dbReference type="NCBI Taxonomy" id="2126332"/>
    <lineage>
        <taxon>Bacteria</taxon>
        <taxon>Pseudomonadati</taxon>
        <taxon>Pseudomonadota</taxon>
        <taxon>Gammaproteobacteria</taxon>
        <taxon>Candidatus Kentrum</taxon>
    </lineage>
</organism>
<comment type="similarity">
    <text evidence="4">Belongs to the universal ribosomal protein uS15 family.</text>
</comment>
<dbReference type="GO" id="GO:0003735">
    <property type="term" value="F:structural constituent of ribosome"/>
    <property type="evidence" value="ECO:0007669"/>
    <property type="project" value="InterPro"/>
</dbReference>
<evidence type="ECO:0000256" key="4">
    <source>
        <dbReference type="RuleBase" id="RU003919"/>
    </source>
</evidence>
<dbReference type="GO" id="GO:0005840">
    <property type="term" value="C:ribosome"/>
    <property type="evidence" value="ECO:0007669"/>
    <property type="project" value="UniProtKB-KW"/>
</dbReference>
<dbReference type="GO" id="GO:1990904">
    <property type="term" value="C:ribonucleoprotein complex"/>
    <property type="evidence" value="ECO:0007669"/>
    <property type="project" value="UniProtKB-KW"/>
</dbReference>
<reference evidence="5" key="1">
    <citation type="submission" date="2019-02" db="EMBL/GenBank/DDBJ databases">
        <authorList>
            <person name="Gruber-Vodicka R. H."/>
            <person name="Seah K. B. B."/>
        </authorList>
    </citation>
    <scope>NUCLEOTIDE SEQUENCE</scope>
    <source>
        <strain evidence="5">BECK_S1321</strain>
    </source>
</reference>
<evidence type="ECO:0000313" key="5">
    <source>
        <dbReference type="EMBL" id="VFK44214.1"/>
    </source>
</evidence>
<dbReference type="InterPro" id="IPR005290">
    <property type="entry name" value="Ribosomal_uS15_bac-type"/>
</dbReference>
<dbReference type="InterPro" id="IPR000589">
    <property type="entry name" value="Ribosomal_uS15"/>
</dbReference>
<evidence type="ECO:0000256" key="1">
    <source>
        <dbReference type="ARBA" id="ARBA00022980"/>
    </source>
</evidence>
<dbReference type="Pfam" id="PF00312">
    <property type="entry name" value="Ribosomal_S15"/>
    <property type="match status" value="1"/>
</dbReference>